<dbReference type="Proteomes" id="UP000291483">
    <property type="component" value="Unassembled WGS sequence"/>
</dbReference>
<gene>
    <name evidence="1" type="ORF">EV379_0362</name>
</gene>
<dbReference type="OrthoDB" id="7428016at2"/>
<comment type="caution">
    <text evidence="1">The sequence shown here is derived from an EMBL/GenBank/DDBJ whole genome shotgun (WGS) entry which is preliminary data.</text>
</comment>
<dbReference type="InterPro" id="IPR023393">
    <property type="entry name" value="START-like_dom_sf"/>
</dbReference>
<evidence type="ECO:0000313" key="1">
    <source>
        <dbReference type="EMBL" id="RZU64068.1"/>
    </source>
</evidence>
<protein>
    <recommendedName>
        <fullName evidence="3">Polyketide cyclase/dehydrase/lipid transport protein</fullName>
    </recommendedName>
</protein>
<proteinExistence type="predicted"/>
<organism evidence="1 2">
    <name type="scientific">Microterricola gilva</name>
    <dbReference type="NCBI Taxonomy" id="393267"/>
    <lineage>
        <taxon>Bacteria</taxon>
        <taxon>Bacillati</taxon>
        <taxon>Actinomycetota</taxon>
        <taxon>Actinomycetes</taxon>
        <taxon>Micrococcales</taxon>
        <taxon>Microbacteriaceae</taxon>
        <taxon>Microterricola</taxon>
    </lineage>
</organism>
<sequence>MIVMLKVVLDCDPDAAWHALRSPGALREVVSPWLDFASLEPTGFPAQWPEGEHLMTTLALRTIAVGTSAVDVSYPGGLPDGVRMLRDTGGMRTGPGAIIRSWDHRMAVSPDPAGSGGTLYRDRLRFGGPLAAASWYPVWLFWQWRAARLRQLAPTWSDDGAATAPPATVRPAFGP</sequence>
<evidence type="ECO:0008006" key="3">
    <source>
        <dbReference type="Google" id="ProtNLM"/>
    </source>
</evidence>
<dbReference type="Gene3D" id="3.30.530.20">
    <property type="match status" value="1"/>
</dbReference>
<dbReference type="RefSeq" id="WP_130504646.1">
    <property type="nucleotide sequence ID" value="NZ_SHLC01000001.1"/>
</dbReference>
<evidence type="ECO:0000313" key="2">
    <source>
        <dbReference type="Proteomes" id="UP000291483"/>
    </source>
</evidence>
<dbReference type="AlphaFoldDB" id="A0A4Q8AI72"/>
<accession>A0A4Q8AI72</accession>
<name>A0A4Q8AI72_9MICO</name>
<dbReference type="EMBL" id="SHLC01000001">
    <property type="protein sequence ID" value="RZU64068.1"/>
    <property type="molecule type" value="Genomic_DNA"/>
</dbReference>
<reference evidence="1 2" key="1">
    <citation type="submission" date="2019-02" db="EMBL/GenBank/DDBJ databases">
        <title>Sequencing the genomes of 1000 actinobacteria strains.</title>
        <authorList>
            <person name="Klenk H.-P."/>
        </authorList>
    </citation>
    <scope>NUCLEOTIDE SEQUENCE [LARGE SCALE GENOMIC DNA]</scope>
    <source>
        <strain evidence="1 2">DSM 18319</strain>
    </source>
</reference>
<keyword evidence="2" id="KW-1185">Reference proteome</keyword>